<evidence type="ECO:0000256" key="1">
    <source>
        <dbReference type="SAM" id="Coils"/>
    </source>
</evidence>
<keyword evidence="1" id="KW-0175">Coiled coil</keyword>
<sequence length="251" mass="28910">MLSEISTQRLISPPLHLSSSQLNRLNKQKYWKCTLTSLDFQKPDVPKSRKSLPKESLGDGLKDYGGTEFLGNEDGKMFEPSWAEEMKGSIFGLIVESDVKEGLEDDVLVSKNNLHEIKSSEEIEKEKQESEIVKSIFGYNVDLTLPPPVIEKPVVPPSETVLKPKISTAPPPPKWSQTYQPSIIGLIPSQSSSLNISALKIQLWFKRCYIFWALRLRTKRREDREEMERVERDKERMKELYDRELKVFGKK</sequence>
<dbReference type="Proteomes" id="UP001165122">
    <property type="component" value="Unassembled WGS sequence"/>
</dbReference>
<dbReference type="AlphaFoldDB" id="A0A9W7FJU5"/>
<evidence type="ECO:0000256" key="2">
    <source>
        <dbReference type="SAM" id="MobiDB-lite"/>
    </source>
</evidence>
<protein>
    <submittedName>
        <fullName evidence="3">Uncharacterized protein</fullName>
    </submittedName>
</protein>
<accession>A0A9W7FJU5</accession>
<dbReference type="OrthoDB" id="10536003at2759"/>
<evidence type="ECO:0000313" key="3">
    <source>
        <dbReference type="EMBL" id="GMI13512.1"/>
    </source>
</evidence>
<name>A0A9W7FJU5_9STRA</name>
<proteinExistence type="predicted"/>
<organism evidence="3 4">
    <name type="scientific">Triparma laevis f. longispina</name>
    <dbReference type="NCBI Taxonomy" id="1714387"/>
    <lineage>
        <taxon>Eukaryota</taxon>
        <taxon>Sar</taxon>
        <taxon>Stramenopiles</taxon>
        <taxon>Ochrophyta</taxon>
        <taxon>Bolidophyceae</taxon>
        <taxon>Parmales</taxon>
        <taxon>Triparmaceae</taxon>
        <taxon>Triparma</taxon>
    </lineage>
</organism>
<feature type="coiled-coil region" evidence="1">
    <location>
        <begin position="213"/>
        <end position="247"/>
    </location>
</feature>
<reference evidence="4" key="1">
    <citation type="journal article" date="2023" name="Commun. Biol.">
        <title>Genome analysis of Parmales, the sister group of diatoms, reveals the evolutionary specialization of diatoms from phago-mixotrophs to photoautotrophs.</title>
        <authorList>
            <person name="Ban H."/>
            <person name="Sato S."/>
            <person name="Yoshikawa S."/>
            <person name="Yamada K."/>
            <person name="Nakamura Y."/>
            <person name="Ichinomiya M."/>
            <person name="Sato N."/>
            <person name="Blanc-Mathieu R."/>
            <person name="Endo H."/>
            <person name="Kuwata A."/>
            <person name="Ogata H."/>
        </authorList>
    </citation>
    <scope>NUCLEOTIDE SEQUENCE [LARGE SCALE GENOMIC DNA]</scope>
    <source>
        <strain evidence="4">NIES 3700</strain>
    </source>
</reference>
<dbReference type="EMBL" id="BRXW01000193">
    <property type="protein sequence ID" value="GMI13512.1"/>
    <property type="molecule type" value="Genomic_DNA"/>
</dbReference>
<feature type="region of interest" description="Disordered" evidence="2">
    <location>
        <begin position="41"/>
        <end position="65"/>
    </location>
</feature>
<feature type="compositionally biased region" description="Basic and acidic residues" evidence="2">
    <location>
        <begin position="41"/>
        <end position="62"/>
    </location>
</feature>
<keyword evidence="4" id="KW-1185">Reference proteome</keyword>
<gene>
    <name evidence="3" type="ORF">TrLO_g6774</name>
</gene>
<comment type="caution">
    <text evidence="3">The sequence shown here is derived from an EMBL/GenBank/DDBJ whole genome shotgun (WGS) entry which is preliminary data.</text>
</comment>
<evidence type="ECO:0000313" key="4">
    <source>
        <dbReference type="Proteomes" id="UP001165122"/>
    </source>
</evidence>